<organism evidence="1 2">
    <name type="scientific">Naganishia adeliensis</name>
    <dbReference type="NCBI Taxonomy" id="92952"/>
    <lineage>
        <taxon>Eukaryota</taxon>
        <taxon>Fungi</taxon>
        <taxon>Dikarya</taxon>
        <taxon>Basidiomycota</taxon>
        <taxon>Agaricomycotina</taxon>
        <taxon>Tremellomycetes</taxon>
        <taxon>Filobasidiales</taxon>
        <taxon>Filobasidiaceae</taxon>
        <taxon>Naganishia</taxon>
    </lineage>
</organism>
<dbReference type="Proteomes" id="UP001230649">
    <property type="component" value="Unassembled WGS sequence"/>
</dbReference>
<dbReference type="EMBL" id="JASBWS010000075">
    <property type="protein sequence ID" value="KAJ9100361.1"/>
    <property type="molecule type" value="Genomic_DNA"/>
</dbReference>
<reference evidence="1" key="1">
    <citation type="submission" date="2023-04" db="EMBL/GenBank/DDBJ databases">
        <title>Draft Genome sequencing of Naganishia species isolated from polar environments using Oxford Nanopore Technology.</title>
        <authorList>
            <person name="Leo P."/>
            <person name="Venkateswaran K."/>
        </authorList>
    </citation>
    <scope>NUCLEOTIDE SEQUENCE</scope>
    <source>
        <strain evidence="1">MNA-CCFEE 5262</strain>
    </source>
</reference>
<gene>
    <name evidence="1" type="ORF">QFC20_005427</name>
</gene>
<evidence type="ECO:0000313" key="1">
    <source>
        <dbReference type="EMBL" id="KAJ9100361.1"/>
    </source>
</evidence>
<keyword evidence="2" id="KW-1185">Reference proteome</keyword>
<proteinExistence type="predicted"/>
<evidence type="ECO:0000313" key="2">
    <source>
        <dbReference type="Proteomes" id="UP001230649"/>
    </source>
</evidence>
<name>A0ACC2VNZ9_9TREE</name>
<protein>
    <submittedName>
        <fullName evidence="1">Uncharacterized protein</fullName>
    </submittedName>
</protein>
<comment type="caution">
    <text evidence="1">The sequence shown here is derived from an EMBL/GenBank/DDBJ whole genome shotgun (WGS) entry which is preliminary data.</text>
</comment>
<accession>A0ACC2VNZ9</accession>
<sequence>MAQPHPHIQATTLRSLQRVDPGITKTLAQAGYVVAYREVTEGGWEKMGVEGGLFVYESKSTPPNGLIILNRNGIKNWQKPLVPRRTSITVQGSWLYIHGLDMDAFRSPPTAGQRLVEGEDGTPTRRRGKKMEVNHVEGRKTRVALYCHSVNNVAGNEEASRLAEFLTNLCGPCDDEPVPPAGPSTGNPPLTETTSLPVMPTHRPTENPVSPAPGQAQTAGMSMAALLEKLQAPNSASPARELPHSSSFPSSQPPNGVASPHVKPAQTAGQGQDLTMALKQMMGLKVTNTPTQPTNGHPNLQTPTRTPAQTADARHVATPPQQQQQIHLAPALGTPGIQSPHVRPALGSPQRSQQSFDTRSGYIPYPPQGYPQHPQHPGLPTYPSNQSQQLSGYSHLNTMSPRPSFQGHAPQQNGDVFAARGHPLNQGAAAQAVVNAWNRPPQNGMPEQSNPEQKREFVNALLGAIHTDAAFVDRLWQEYCAAQRRYAPPG</sequence>